<evidence type="ECO:0000256" key="1">
    <source>
        <dbReference type="ARBA" id="ARBA00007788"/>
    </source>
</evidence>
<comment type="similarity">
    <text evidence="1 6">Belongs to the sigma-70 factor family.</text>
</comment>
<evidence type="ECO:0000256" key="7">
    <source>
        <dbReference type="SAM" id="MobiDB-lite"/>
    </source>
</evidence>
<keyword evidence="5 6" id="KW-0804">Transcription</keyword>
<dbReference type="OrthoDB" id="9799825at2"/>
<dbReference type="SUPFAM" id="SSF88946">
    <property type="entry name" value="Sigma2 domain of RNA polymerase sigma factors"/>
    <property type="match status" value="1"/>
</dbReference>
<dbReference type="RefSeq" id="WP_111872293.1">
    <property type="nucleotide sequence ID" value="NZ_QLYX01000027.1"/>
</dbReference>
<evidence type="ECO:0000256" key="3">
    <source>
        <dbReference type="ARBA" id="ARBA00023082"/>
    </source>
</evidence>
<evidence type="ECO:0000256" key="6">
    <source>
        <dbReference type="RuleBase" id="RU362124"/>
    </source>
</evidence>
<dbReference type="GO" id="GO:0006352">
    <property type="term" value="P:DNA-templated transcription initiation"/>
    <property type="evidence" value="ECO:0007669"/>
    <property type="project" value="InterPro"/>
</dbReference>
<keyword evidence="3 6" id="KW-0731">Sigma factor</keyword>
<evidence type="ECO:0000256" key="2">
    <source>
        <dbReference type="ARBA" id="ARBA00023015"/>
    </source>
</evidence>
<comment type="function">
    <text evidence="6">Sigma factors are initiation factors that promote the attachment of RNA polymerase to specific initiation sites and are then released.</text>
</comment>
<dbReference type="Proteomes" id="UP000251891">
    <property type="component" value="Unassembled WGS sequence"/>
</dbReference>
<feature type="compositionally biased region" description="Acidic residues" evidence="7">
    <location>
        <begin position="425"/>
        <end position="443"/>
    </location>
</feature>
<dbReference type="PROSITE" id="PS00716">
    <property type="entry name" value="SIGMA70_2"/>
    <property type="match status" value="1"/>
</dbReference>
<evidence type="ECO:0000313" key="11">
    <source>
        <dbReference type="Proteomes" id="UP000251891"/>
    </source>
</evidence>
<dbReference type="PRINTS" id="PR00046">
    <property type="entry name" value="SIGMA70FCT"/>
</dbReference>
<dbReference type="InterPro" id="IPR007630">
    <property type="entry name" value="RNA_pol_sigma70_r4"/>
</dbReference>
<feature type="domain" description="RNA polymerase sigma-70" evidence="8">
    <location>
        <begin position="205"/>
        <end position="218"/>
    </location>
</feature>
<evidence type="ECO:0000256" key="5">
    <source>
        <dbReference type="ARBA" id="ARBA00023163"/>
    </source>
</evidence>
<dbReference type="Gene3D" id="1.10.10.10">
    <property type="entry name" value="Winged helix-like DNA-binding domain superfamily/Winged helix DNA-binding domain"/>
    <property type="match status" value="2"/>
</dbReference>
<dbReference type="SUPFAM" id="SSF88659">
    <property type="entry name" value="Sigma3 and sigma4 domains of RNA polymerase sigma factors"/>
    <property type="match status" value="1"/>
</dbReference>
<dbReference type="PROSITE" id="PS00715">
    <property type="entry name" value="SIGMA70_1"/>
    <property type="match status" value="1"/>
</dbReference>
<dbReference type="InterPro" id="IPR036388">
    <property type="entry name" value="WH-like_DNA-bd_sf"/>
</dbReference>
<dbReference type="InterPro" id="IPR013325">
    <property type="entry name" value="RNA_pol_sigma_r2"/>
</dbReference>
<protein>
    <recommendedName>
        <fullName evidence="6">RNA polymerase sigma factor</fullName>
    </recommendedName>
</protein>
<dbReference type="PANTHER" id="PTHR30603">
    <property type="entry name" value="RNA POLYMERASE SIGMA FACTOR RPO"/>
    <property type="match status" value="1"/>
</dbReference>
<dbReference type="Pfam" id="PF04545">
    <property type="entry name" value="Sigma70_r4"/>
    <property type="match status" value="1"/>
</dbReference>
<dbReference type="Gene3D" id="1.10.601.10">
    <property type="entry name" value="RNA Polymerase Primary Sigma Factor"/>
    <property type="match status" value="1"/>
</dbReference>
<dbReference type="Pfam" id="PF04542">
    <property type="entry name" value="Sigma70_r2"/>
    <property type="match status" value="1"/>
</dbReference>
<dbReference type="GO" id="GO:0016987">
    <property type="term" value="F:sigma factor activity"/>
    <property type="evidence" value="ECO:0007669"/>
    <property type="project" value="UniProtKB-KW"/>
</dbReference>
<dbReference type="GO" id="GO:0003677">
    <property type="term" value="F:DNA binding"/>
    <property type="evidence" value="ECO:0007669"/>
    <property type="project" value="UniProtKB-KW"/>
</dbReference>
<reference evidence="10 11" key="1">
    <citation type="submission" date="2018-06" db="EMBL/GenBank/DDBJ databases">
        <title>Actinomadura craniellae sp. nov. isolated from marine sponge Craniella sp.</title>
        <authorList>
            <person name="Li L."/>
            <person name="Xu Q.H."/>
            <person name="Lin H.W."/>
            <person name="Lu Y.H."/>
        </authorList>
    </citation>
    <scope>NUCLEOTIDE SEQUENCE [LARGE SCALE GENOMIC DNA]</scope>
    <source>
        <strain evidence="10 11">LHW63021</strain>
    </source>
</reference>
<gene>
    <name evidence="10" type="ORF">DPM19_34345</name>
</gene>
<evidence type="ECO:0000256" key="4">
    <source>
        <dbReference type="ARBA" id="ARBA00023125"/>
    </source>
</evidence>
<proteinExistence type="inferred from homology"/>
<dbReference type="InterPro" id="IPR014284">
    <property type="entry name" value="RNA_pol_sigma-70_dom"/>
</dbReference>
<accession>A0A365GV28</accession>
<feature type="region of interest" description="Disordered" evidence="7">
    <location>
        <begin position="408"/>
        <end position="443"/>
    </location>
</feature>
<dbReference type="FunFam" id="1.10.10.10:FF:000004">
    <property type="entry name" value="RNA polymerase sigma factor SigA"/>
    <property type="match status" value="1"/>
</dbReference>
<feature type="domain" description="RNA polymerase sigma-70" evidence="9">
    <location>
        <begin position="374"/>
        <end position="400"/>
    </location>
</feature>
<sequence>MNLEYLSRVLMRLRPFVRDQTLRRTRLERVLGTLQMPSDTIRPEVERLLAKAGIIIEEDLAPEPAPVVVEPVAKPSGVDTPDGESGNPTEAEIDEKSLEFGEETPSGEQRFIGRSEAEMAIAAARRRIAADRLVSNHAKILLNAQQEVGLAFLIRGRENRPLEQGDFAKLTGEAREAAECLYLHNQGLVHSVAQKYPQTGMTYEDIFQHGAVGLIRAVELFDPSQGNKFSTYAMWWVRQSITRGIAKEARLIRLPVHMVERQHKVWKQRTLLTYDGQTPSLSALARACELDEEAVMECLRLGPPDLPSLDMKIGEGEATLADVLDIEDPRQDPEQEVTFGLLQEQLHAVLDTLSEREAGVISMRFGLVDDEPKTLDEIGKVYGVTRERIRQIEGKALKKLRHPSRSQVLEPYYYAGGEKPKPPPDEAEAEEQEAVASDGEEAI</sequence>
<evidence type="ECO:0000313" key="10">
    <source>
        <dbReference type="EMBL" id="RAY10642.1"/>
    </source>
</evidence>
<keyword evidence="2 6" id="KW-0805">Transcription regulation</keyword>
<name>A0A365GV28_9ACTN</name>
<evidence type="ECO:0000259" key="8">
    <source>
        <dbReference type="PROSITE" id="PS00715"/>
    </source>
</evidence>
<dbReference type="InterPro" id="IPR013324">
    <property type="entry name" value="RNA_pol_sigma_r3/r4-like"/>
</dbReference>
<dbReference type="InterPro" id="IPR007627">
    <property type="entry name" value="RNA_pol_sigma70_r2"/>
</dbReference>
<organism evidence="10 11">
    <name type="scientific">Actinomadura craniellae</name>
    <dbReference type="NCBI Taxonomy" id="2231787"/>
    <lineage>
        <taxon>Bacteria</taxon>
        <taxon>Bacillati</taxon>
        <taxon>Actinomycetota</taxon>
        <taxon>Actinomycetes</taxon>
        <taxon>Streptosporangiales</taxon>
        <taxon>Thermomonosporaceae</taxon>
        <taxon>Actinomadura</taxon>
    </lineage>
</organism>
<dbReference type="EMBL" id="QLYX01000027">
    <property type="protein sequence ID" value="RAY10642.1"/>
    <property type="molecule type" value="Genomic_DNA"/>
</dbReference>
<dbReference type="PANTHER" id="PTHR30603:SF59">
    <property type="entry name" value="RNA POLYMERASE PRINCIPAL SIGMA FACTOR HRDA"/>
    <property type="match status" value="1"/>
</dbReference>
<feature type="region of interest" description="Disordered" evidence="7">
    <location>
        <begin position="71"/>
        <end position="90"/>
    </location>
</feature>
<evidence type="ECO:0000259" key="9">
    <source>
        <dbReference type="PROSITE" id="PS00716"/>
    </source>
</evidence>
<dbReference type="CDD" id="cd06171">
    <property type="entry name" value="Sigma70_r4"/>
    <property type="match status" value="1"/>
</dbReference>
<comment type="caution">
    <text evidence="10">The sequence shown here is derived from an EMBL/GenBank/DDBJ whole genome shotgun (WGS) entry which is preliminary data.</text>
</comment>
<dbReference type="InterPro" id="IPR050239">
    <property type="entry name" value="Sigma-70_RNA_pol_init_factors"/>
</dbReference>
<dbReference type="NCBIfam" id="TIGR02937">
    <property type="entry name" value="sigma70-ECF"/>
    <property type="match status" value="1"/>
</dbReference>
<keyword evidence="4 6" id="KW-0238">DNA-binding</keyword>
<keyword evidence="11" id="KW-1185">Reference proteome</keyword>
<dbReference type="AlphaFoldDB" id="A0A365GV28"/>
<dbReference type="InterPro" id="IPR000943">
    <property type="entry name" value="RNA_pol_sigma70"/>
</dbReference>